<feature type="transmembrane region" description="Helical" evidence="1">
    <location>
        <begin position="1414"/>
        <end position="1439"/>
    </location>
</feature>
<gene>
    <name evidence="3" type="ORF">GSPATT00000732001</name>
</gene>
<dbReference type="OMA" id="CQQGKYY"/>
<dbReference type="Proteomes" id="UP000000600">
    <property type="component" value="Unassembled WGS sequence"/>
</dbReference>
<dbReference type="eggNOG" id="KOG3525">
    <property type="taxonomic scope" value="Eukaryota"/>
</dbReference>
<feature type="transmembrane region" description="Helical" evidence="1">
    <location>
        <begin position="1213"/>
        <end position="1230"/>
    </location>
</feature>
<keyword evidence="4" id="KW-1185">Reference proteome</keyword>
<dbReference type="SUPFAM" id="SSF57184">
    <property type="entry name" value="Growth factor receptor domain"/>
    <property type="match status" value="1"/>
</dbReference>
<keyword evidence="1" id="KW-1133">Transmembrane helix</keyword>
<dbReference type="RefSeq" id="XP_001438417.1">
    <property type="nucleotide sequence ID" value="XM_001438380.1"/>
</dbReference>
<dbReference type="SMART" id="SM00261">
    <property type="entry name" value="FU"/>
    <property type="match status" value="2"/>
</dbReference>
<dbReference type="PROSITE" id="PS01186">
    <property type="entry name" value="EGF_2"/>
    <property type="match status" value="1"/>
</dbReference>
<evidence type="ECO:0000256" key="1">
    <source>
        <dbReference type="SAM" id="Phobius"/>
    </source>
</evidence>
<feature type="domain" description="EGF-like" evidence="2">
    <location>
        <begin position="892"/>
        <end position="903"/>
    </location>
</feature>
<dbReference type="InParanoid" id="A0CJQ3"/>
<dbReference type="InterPro" id="IPR000742">
    <property type="entry name" value="EGF"/>
</dbReference>
<organism evidence="3 4">
    <name type="scientific">Paramecium tetraurelia</name>
    <dbReference type="NCBI Taxonomy" id="5888"/>
    <lineage>
        <taxon>Eukaryota</taxon>
        <taxon>Sar</taxon>
        <taxon>Alveolata</taxon>
        <taxon>Ciliophora</taxon>
        <taxon>Intramacronucleata</taxon>
        <taxon>Oligohymenophorea</taxon>
        <taxon>Peniculida</taxon>
        <taxon>Parameciidae</taxon>
        <taxon>Paramecium</taxon>
    </lineage>
</organism>
<evidence type="ECO:0000259" key="2">
    <source>
        <dbReference type="PROSITE" id="PS01186"/>
    </source>
</evidence>
<dbReference type="OrthoDB" id="300641at2759"/>
<feature type="transmembrane region" description="Helical" evidence="1">
    <location>
        <begin position="1347"/>
        <end position="1366"/>
    </location>
</feature>
<protein>
    <recommendedName>
        <fullName evidence="2">EGF-like domain-containing protein</fullName>
    </recommendedName>
</protein>
<dbReference type="EMBL" id="CT868096">
    <property type="protein sequence ID" value="CAK71020.1"/>
    <property type="molecule type" value="Genomic_DNA"/>
</dbReference>
<dbReference type="Gene3D" id="2.10.220.10">
    <property type="entry name" value="Hormone Receptor, Insulin-like Growth Factor Receptor 1, Chain A, domain 2"/>
    <property type="match status" value="1"/>
</dbReference>
<reference evidence="3 4" key="1">
    <citation type="journal article" date="2006" name="Nature">
        <title>Global trends of whole-genome duplications revealed by the ciliate Paramecium tetraurelia.</title>
        <authorList>
            <consortium name="Genoscope"/>
            <person name="Aury J.-M."/>
            <person name="Jaillon O."/>
            <person name="Duret L."/>
            <person name="Noel B."/>
            <person name="Jubin C."/>
            <person name="Porcel B.M."/>
            <person name="Segurens B."/>
            <person name="Daubin V."/>
            <person name="Anthouard V."/>
            <person name="Aiach N."/>
            <person name="Arnaiz O."/>
            <person name="Billaut A."/>
            <person name="Beisson J."/>
            <person name="Blanc I."/>
            <person name="Bouhouche K."/>
            <person name="Camara F."/>
            <person name="Duharcourt S."/>
            <person name="Guigo R."/>
            <person name="Gogendeau D."/>
            <person name="Katinka M."/>
            <person name="Keller A.-M."/>
            <person name="Kissmehl R."/>
            <person name="Klotz C."/>
            <person name="Koll F."/>
            <person name="Le Moue A."/>
            <person name="Lepere C."/>
            <person name="Malinsky S."/>
            <person name="Nowacki M."/>
            <person name="Nowak J.K."/>
            <person name="Plattner H."/>
            <person name="Poulain J."/>
            <person name="Ruiz F."/>
            <person name="Serrano V."/>
            <person name="Zagulski M."/>
            <person name="Dessen P."/>
            <person name="Betermier M."/>
            <person name="Weissenbach J."/>
            <person name="Scarpelli C."/>
            <person name="Schachter V."/>
            <person name="Sperling L."/>
            <person name="Meyer E."/>
            <person name="Cohen J."/>
            <person name="Wincker P."/>
        </authorList>
    </citation>
    <scope>NUCLEOTIDE SEQUENCE [LARGE SCALE GENOMIC DNA]</scope>
    <source>
        <strain evidence="3 4">Stock d4-2</strain>
    </source>
</reference>
<sequence length="1465" mass="170005">MMAIMVLQTINVQSVLNNVEPVLVYYNVLNAILDIFFIISNVWTNAQDHFFLTLYLMNAQINVLKQHLYFKNSCLFECPSEYLNDMENYKCVKNCGSQQYLSKKNCLSCAIECDSCTGRGNNNCIKCASGFTLTEDGICLGSCKDGYYKSDNSCQQCLHKCQTCENGTDCNKCRGTNRNHEDCSCQKGYYDDEYQDDCKRCPCDECTAADNCLICKNNLQVPKCSCDRVLNQDWCITCQVAKVNIYYTDDLNEIIVHFGYLISIDLINPFQPSNCSLWFDNSEIFGQNAQCYLSWNRYAVHITLKPYASVNIGDKLSFKNSFYRDVDQGICDGQFIEQFIENKVREPKSLYKPYILFDIPSFVSTCKTIYIKQILLDGTGQKIQNVLSWTLKEMKDEEQYLQMDAFLDNKLNEITIPIRTLQPNVTYTITAKYVNFLQRVNFTTFTFTTLPMQAPYVFLSYEPLIARVYIFDCHVSYSDMKNEFNVAIEITDGKNKTYISLTQQINPIYEIPLNESLLPKETPLRFIASTGSSIIIETINLKAKSIDIKFLQKDRFIGLDNQINARGFDRNIQDEVLSTKGINYEWQCNNLFNLQPCKTDENQIMQFPSRRVVNIFADSQNTTLVFFAKAYKGDRWTVKEQLIVITDFNIEEEFYINNKDPQNYINANDEVTVLIKKQQKYAFIIQKHKIIQSLKISSLSLKFRLAGLTTDYINPIYIYLVPGNESIGFKLNDPPKQVDFQIEPLIGESLEYFNYTLQNLQSGNQISIYYYFENSVLENDVNSQSIINGIPLITDSNETFGEFQLPSGITNNSIQVLCEISSSYGSKSYLKQEVHVIRKNYELQQLYQSFTNKTNLENLQSLHTMIALIQLEEQQVCLKQCSGVGTCVNKKCQCPPGYYFADCSGNQEQQIKFNDFMTNTIQSLVKIPIKYNDDMKLFSQSLQFLTQFSSNNTLSLEDCSIVLQQYIKNTNSRLEQINQYSINLQYQATDDFNYSQIDIRSLVNKNDLHTALKSTVFMWEKTLFTSGSNVYQLQNHLNNLINNIIELSIFSLSPNDKIDYSIDTAIITIQKSQSLPYNSSRVLEEINSQKSASYDIVYALYIRNFYAFDGYFPYPQQIYPLYDYQIRQSSRKENIELDQPISYRFGIHNDTTNLVCLQRNAKTYEWFDQNCTISEINSTYYCNCTTLSPTTICNDYDFLYRGSSGFRINLPNIFYIIYIAQLITLGIFVSKSKTQNTEQQSEKTKFGHVMKLTRKSKVNIVGNKVQQVEQEKQPGQLIIQPQLNKQDQKNDKFHFNHFWKYHCLTQLIYKQLTYISPFMRSLIILLRWNSAVIIGEILGFFEFDFQVSIWIIFASIILMRISENFLKKQVKYFFVMKQIIPMILIKGFIVLLLMFTILFGISLYLMIANQTNLILSYFIAILIDILLLDIIIFSSQRFLGENKKKNIRRTIKELKQIAKIQKQFN</sequence>
<proteinExistence type="predicted"/>
<dbReference type="KEGG" id="ptm:GSPATT00000732001"/>
<dbReference type="STRING" id="5888.A0CJQ3"/>
<name>A0CJQ3_PARTE</name>
<accession>A0CJQ3</accession>
<dbReference type="CDD" id="cd00054">
    <property type="entry name" value="EGF_CA"/>
    <property type="match status" value="1"/>
</dbReference>
<feature type="transmembrane region" description="Helical" evidence="1">
    <location>
        <begin position="1322"/>
        <end position="1341"/>
    </location>
</feature>
<dbReference type="HOGENOM" id="CLU_250546_0_0_1"/>
<dbReference type="PANTHER" id="PTHR15332:SF175">
    <property type="entry name" value="PROPROTEIN CONVERTASE SUBTILISIN_KEXIN TYPE 5-LIKE"/>
    <property type="match status" value="1"/>
</dbReference>
<feature type="transmembrane region" description="Helical" evidence="1">
    <location>
        <begin position="1387"/>
        <end position="1408"/>
    </location>
</feature>
<keyword evidence="1" id="KW-0472">Membrane</keyword>
<dbReference type="InterPro" id="IPR006212">
    <property type="entry name" value="Furin_repeat"/>
</dbReference>
<keyword evidence="1" id="KW-0812">Transmembrane</keyword>
<evidence type="ECO:0000313" key="3">
    <source>
        <dbReference type="EMBL" id="CAK71020.1"/>
    </source>
</evidence>
<dbReference type="GeneID" id="5024202"/>
<dbReference type="InterPro" id="IPR009030">
    <property type="entry name" value="Growth_fac_rcpt_cys_sf"/>
</dbReference>
<evidence type="ECO:0000313" key="4">
    <source>
        <dbReference type="Proteomes" id="UP000000600"/>
    </source>
</evidence>
<dbReference type="PANTHER" id="PTHR15332">
    <property type="entry name" value="PROPROTEIN CONVERTASE SUBTILISIN_KEXIN TYPE 5-LIKE"/>
    <property type="match status" value="1"/>
</dbReference>